<dbReference type="GO" id="GO:0007623">
    <property type="term" value="P:circadian rhythm"/>
    <property type="evidence" value="ECO:0007669"/>
    <property type="project" value="UniProtKB-ARBA"/>
</dbReference>
<dbReference type="PANTHER" id="PTHR11008:SF25">
    <property type="entry name" value="IP09473P-RELATED"/>
    <property type="match status" value="1"/>
</dbReference>
<dbReference type="SMART" id="SM00700">
    <property type="entry name" value="JHBP"/>
    <property type="match status" value="2"/>
</dbReference>
<name>A0AB40ABS8_DROSZ</name>
<evidence type="ECO:0000313" key="2">
    <source>
        <dbReference type="Proteomes" id="UP001652628"/>
    </source>
</evidence>
<dbReference type="GO" id="GO:0005615">
    <property type="term" value="C:extracellular space"/>
    <property type="evidence" value="ECO:0007669"/>
    <property type="project" value="TreeGrafter"/>
</dbReference>
<dbReference type="AlphaFoldDB" id="A0AB40ABS8"/>
<accession>A0AB40ABS8</accession>
<dbReference type="GeneID" id="108016163"/>
<protein>
    <recommendedName>
        <fullName evidence="4">Protein takeout</fullName>
    </recommendedName>
</protein>
<evidence type="ECO:0008006" key="4">
    <source>
        <dbReference type="Google" id="ProtNLM"/>
    </source>
</evidence>
<evidence type="ECO:0000313" key="3">
    <source>
        <dbReference type="RefSeq" id="XP_036675520.2"/>
    </source>
</evidence>
<dbReference type="RefSeq" id="XP_036675520.2">
    <property type="nucleotide sequence ID" value="XM_036819625.3"/>
</dbReference>
<gene>
    <name evidence="3" type="primary">LOC108016163</name>
</gene>
<dbReference type="PANTHER" id="PTHR11008">
    <property type="entry name" value="PROTEIN TAKEOUT-LIKE PROTEIN"/>
    <property type="match status" value="1"/>
</dbReference>
<dbReference type="Gene3D" id="3.15.10.30">
    <property type="entry name" value="Haemolymph juvenile hormone binding protein"/>
    <property type="match status" value="2"/>
</dbReference>
<keyword evidence="1" id="KW-0472">Membrane</keyword>
<evidence type="ECO:0000256" key="1">
    <source>
        <dbReference type="SAM" id="Phobius"/>
    </source>
</evidence>
<sequence>MNSTRHGRRSFVIWGGLIAILCLNEMALVSAVAYYTEKPAFLPSCRIYEPGFTKCSTNSIQKLVDQLNIGIPEVVERFGPFDPMRVRDIVFKQDNNEVATIRANLTELVVKGFAKTKVKESRVSKKDFSWQTKIFLPKMRLDGKYEMAGRILLIPLSGSGKIFIEIDDLDILLLTKTRLYEKGGFTFDNVTSVRVQLNLTKVRSYLDNLFNGRSKEVERSTNQFFNENWRDFYEALKPLIVGTVENILYDVMSTVFHLIPANFFVEDIPTPQQLYGPKEALGKRNRRQLFTMFLIGLLMLLHAGFQGVQCVEFYTEKPSYIESCKIYEPEFTKCSTRSIQAFMNQLVKGVPEIEESFGPIDPMRQDQLVFKQDNSDVATISANLTDMLISGFGKMVIKESKVSKKDFSWLTKIYLPTMRMDGHYKMLGRILLVPLKGAGKIVMEIDDLDILMSTKTRLFEKGGYTFYNVTSVKVKLEVGKVRTRMDNLFNGHSKEVEKSTNQFFNDNWKDVFEALRPLVDETVERTLLDLLHKTFSLFPASFFVEDIPTSLALYGRKSHMIT</sequence>
<keyword evidence="1" id="KW-0812">Transmembrane</keyword>
<keyword evidence="2" id="KW-1185">Reference proteome</keyword>
<feature type="transmembrane region" description="Helical" evidence="1">
    <location>
        <begin position="12"/>
        <end position="36"/>
    </location>
</feature>
<dbReference type="InterPro" id="IPR038606">
    <property type="entry name" value="To_sf"/>
</dbReference>
<dbReference type="Pfam" id="PF06585">
    <property type="entry name" value="JHBP"/>
    <property type="match status" value="2"/>
</dbReference>
<organism evidence="2 3">
    <name type="scientific">Drosophila suzukii</name>
    <name type="common">Spotted-wing drosophila fruit fly</name>
    <dbReference type="NCBI Taxonomy" id="28584"/>
    <lineage>
        <taxon>Eukaryota</taxon>
        <taxon>Metazoa</taxon>
        <taxon>Ecdysozoa</taxon>
        <taxon>Arthropoda</taxon>
        <taxon>Hexapoda</taxon>
        <taxon>Insecta</taxon>
        <taxon>Pterygota</taxon>
        <taxon>Neoptera</taxon>
        <taxon>Endopterygota</taxon>
        <taxon>Diptera</taxon>
        <taxon>Brachycera</taxon>
        <taxon>Muscomorpha</taxon>
        <taxon>Ephydroidea</taxon>
        <taxon>Drosophilidae</taxon>
        <taxon>Drosophila</taxon>
        <taxon>Sophophora</taxon>
    </lineage>
</organism>
<dbReference type="Proteomes" id="UP001652628">
    <property type="component" value="Chromosome 3"/>
</dbReference>
<proteinExistence type="predicted"/>
<reference evidence="3" key="1">
    <citation type="submission" date="2025-08" db="UniProtKB">
        <authorList>
            <consortium name="RefSeq"/>
        </authorList>
    </citation>
    <scope>IDENTIFICATION</scope>
</reference>
<keyword evidence="1" id="KW-1133">Transmembrane helix</keyword>
<dbReference type="InterPro" id="IPR010562">
    <property type="entry name" value="Haemolymph_juvenile_hormone-bd"/>
</dbReference>